<dbReference type="InterPro" id="IPR023186">
    <property type="entry name" value="IUNH"/>
</dbReference>
<dbReference type="InterPro" id="IPR001910">
    <property type="entry name" value="Inosine/uridine_hydrolase_dom"/>
</dbReference>
<reference evidence="4 5" key="1">
    <citation type="submission" date="2018-03" db="EMBL/GenBank/DDBJ databases">
        <title>The draft genome of Mesorhizobium sp. 6GN-30.</title>
        <authorList>
            <person name="Liu L."/>
            <person name="Li L."/>
            <person name="Wang T."/>
            <person name="Zhang X."/>
            <person name="Liang L."/>
        </authorList>
    </citation>
    <scope>NUCLEOTIDE SEQUENCE [LARGE SCALE GENOMIC DNA]</scope>
    <source>
        <strain evidence="4 5">6GN30</strain>
    </source>
</reference>
<proteinExistence type="predicted"/>
<dbReference type="CDD" id="cd02651">
    <property type="entry name" value="nuc_hydro_IU_UC_XIUA"/>
    <property type="match status" value="1"/>
</dbReference>
<dbReference type="Proteomes" id="UP000241229">
    <property type="component" value="Unassembled WGS sequence"/>
</dbReference>
<sequence>MAPRKIIIDTDPGQDDAFAILFALGSPAELEVVGITTVGGNVPLALTSKNALKVVELAGRPDVPVYAGCPAPMVRKLITAEYVHGETGLDGAELPEPVTPLQSEHAVNYLTRAIMDAPEGEITVCTLGPMTNLAMAMTMEPRIIPRIREVVLMGGGFFEGGNATPAAEFNIFVDPHAAHKVFHSGVPVTMAAIDCTYSAQMTPEWLDRLRATGSRAAVEAANMADFFRQYGSHKFPTAARPIHDACVTGYLLAPQVYEQRQCHVTVDIVSPETIGMTVVDWWHVTGRPKNCNVLRRIDPAPFFELMLERIGALP</sequence>
<accession>A0A2P7SRM9</accession>
<dbReference type="RefSeq" id="WP_106770461.1">
    <property type="nucleotide sequence ID" value="NZ_PXYK01000002.1"/>
</dbReference>
<evidence type="ECO:0000313" key="5">
    <source>
        <dbReference type="Proteomes" id="UP000241229"/>
    </source>
</evidence>
<dbReference type="EMBL" id="PXYK01000002">
    <property type="protein sequence ID" value="PSJ65121.1"/>
    <property type="molecule type" value="Genomic_DNA"/>
</dbReference>
<dbReference type="AlphaFoldDB" id="A0A2P7SRM9"/>
<dbReference type="SUPFAM" id="SSF53590">
    <property type="entry name" value="Nucleoside hydrolase"/>
    <property type="match status" value="1"/>
</dbReference>
<keyword evidence="1 4" id="KW-0378">Hydrolase</keyword>
<dbReference type="InterPro" id="IPR036452">
    <property type="entry name" value="Ribo_hydro-like"/>
</dbReference>
<dbReference type="PANTHER" id="PTHR12304:SF4">
    <property type="entry name" value="URIDINE NUCLEOSIDASE"/>
    <property type="match status" value="1"/>
</dbReference>
<evidence type="ECO:0000256" key="2">
    <source>
        <dbReference type="ARBA" id="ARBA00023295"/>
    </source>
</evidence>
<dbReference type="GO" id="GO:0008477">
    <property type="term" value="F:purine nucleosidase activity"/>
    <property type="evidence" value="ECO:0007669"/>
    <property type="project" value="TreeGrafter"/>
</dbReference>
<feature type="domain" description="Inosine/uridine-preferring nucleoside hydrolase" evidence="3">
    <location>
        <begin position="6"/>
        <end position="304"/>
    </location>
</feature>
<evidence type="ECO:0000259" key="3">
    <source>
        <dbReference type="Pfam" id="PF01156"/>
    </source>
</evidence>
<dbReference type="Pfam" id="PF01156">
    <property type="entry name" value="IU_nuc_hydro"/>
    <property type="match status" value="1"/>
</dbReference>
<keyword evidence="5" id="KW-1185">Reference proteome</keyword>
<organism evidence="4 5">
    <name type="scientific">Kumtagia ephedrae</name>
    <dbReference type="NCBI Taxonomy" id="2116701"/>
    <lineage>
        <taxon>Bacteria</taxon>
        <taxon>Pseudomonadati</taxon>
        <taxon>Pseudomonadota</taxon>
        <taxon>Alphaproteobacteria</taxon>
        <taxon>Hyphomicrobiales</taxon>
        <taxon>Phyllobacteriaceae</taxon>
        <taxon>Kumtagia</taxon>
    </lineage>
</organism>
<evidence type="ECO:0000256" key="1">
    <source>
        <dbReference type="ARBA" id="ARBA00022801"/>
    </source>
</evidence>
<comment type="caution">
    <text evidence="4">The sequence shown here is derived from an EMBL/GenBank/DDBJ whole genome shotgun (WGS) entry which is preliminary data.</text>
</comment>
<keyword evidence="2" id="KW-0326">Glycosidase</keyword>
<protein>
    <submittedName>
        <fullName evidence="4">Nucleoside hydrolase</fullName>
    </submittedName>
</protein>
<name>A0A2P7SRM9_9HYPH</name>
<dbReference type="PANTHER" id="PTHR12304">
    <property type="entry name" value="INOSINE-URIDINE PREFERRING NUCLEOSIDE HYDROLASE"/>
    <property type="match status" value="1"/>
</dbReference>
<dbReference type="GO" id="GO:0006152">
    <property type="term" value="P:purine nucleoside catabolic process"/>
    <property type="evidence" value="ECO:0007669"/>
    <property type="project" value="TreeGrafter"/>
</dbReference>
<dbReference type="Gene3D" id="3.90.245.10">
    <property type="entry name" value="Ribonucleoside hydrolase-like"/>
    <property type="match status" value="1"/>
</dbReference>
<gene>
    <name evidence="4" type="ORF">C7I84_01885</name>
</gene>
<evidence type="ECO:0000313" key="4">
    <source>
        <dbReference type="EMBL" id="PSJ65121.1"/>
    </source>
</evidence>
<dbReference type="OrthoDB" id="9797882at2"/>
<dbReference type="GO" id="GO:0005829">
    <property type="term" value="C:cytosol"/>
    <property type="evidence" value="ECO:0007669"/>
    <property type="project" value="TreeGrafter"/>
</dbReference>